<dbReference type="InterPro" id="IPR013783">
    <property type="entry name" value="Ig-like_fold"/>
</dbReference>
<comment type="caution">
    <text evidence="1">The sequence shown here is derived from an EMBL/GenBank/DDBJ whole genome shotgun (WGS) entry which is preliminary data.</text>
</comment>
<evidence type="ECO:0000313" key="2">
    <source>
        <dbReference type="Proteomes" id="UP000749559"/>
    </source>
</evidence>
<organism evidence="1 2">
    <name type="scientific">Owenia fusiformis</name>
    <name type="common">Polychaete worm</name>
    <dbReference type="NCBI Taxonomy" id="6347"/>
    <lineage>
        <taxon>Eukaryota</taxon>
        <taxon>Metazoa</taxon>
        <taxon>Spiralia</taxon>
        <taxon>Lophotrochozoa</taxon>
        <taxon>Annelida</taxon>
        <taxon>Polychaeta</taxon>
        <taxon>Sedentaria</taxon>
        <taxon>Canalipalpata</taxon>
        <taxon>Sabellida</taxon>
        <taxon>Oweniida</taxon>
        <taxon>Oweniidae</taxon>
        <taxon>Owenia</taxon>
    </lineage>
</organism>
<sequence>ITNTNPTQTIPAATGENENINFEVLSGNTVLPVNDMKIRGVDRNKLSQELAPMQSVTLSEVKVTVEVDASNCVVISNNGLSIRVKAGLGMQVGLVDRVLHNNVRTKATVECGVDTIDLSVNSFAPSGTMEAEAGYFGKMTFDLTVQADLGGSFSYAAESNAHFVYTLWLSLDATLDMSMDKNLNYDPTSVAALNTELSKELTASGTFDLNSGAGDEVLFPMEVSATYCGSVYLIVEIDSGDNQAESDETNN</sequence>
<feature type="non-terminal residue" evidence="1">
    <location>
        <position position="251"/>
    </location>
</feature>
<proteinExistence type="predicted"/>
<dbReference type="Gene3D" id="2.60.40.10">
    <property type="entry name" value="Immunoglobulins"/>
    <property type="match status" value="1"/>
</dbReference>
<dbReference type="AlphaFoldDB" id="A0A8J1URY3"/>
<protein>
    <submittedName>
        <fullName evidence="1">Uncharacterized protein</fullName>
    </submittedName>
</protein>
<gene>
    <name evidence="1" type="ORF">OFUS_LOCUS228</name>
</gene>
<reference evidence="1" key="1">
    <citation type="submission" date="2022-03" db="EMBL/GenBank/DDBJ databases">
        <authorList>
            <person name="Martin C."/>
        </authorList>
    </citation>
    <scope>NUCLEOTIDE SEQUENCE</scope>
</reference>
<dbReference type="EMBL" id="CAIIXF020000001">
    <property type="protein sequence ID" value="CAH1772464.1"/>
    <property type="molecule type" value="Genomic_DNA"/>
</dbReference>
<accession>A0A8J1URY3</accession>
<name>A0A8J1URY3_OWEFU</name>
<feature type="non-terminal residue" evidence="1">
    <location>
        <position position="1"/>
    </location>
</feature>
<dbReference type="Proteomes" id="UP000749559">
    <property type="component" value="Unassembled WGS sequence"/>
</dbReference>
<keyword evidence="2" id="KW-1185">Reference proteome</keyword>
<dbReference type="OrthoDB" id="10043391at2759"/>
<evidence type="ECO:0000313" key="1">
    <source>
        <dbReference type="EMBL" id="CAH1772464.1"/>
    </source>
</evidence>